<evidence type="ECO:0008006" key="4">
    <source>
        <dbReference type="Google" id="ProtNLM"/>
    </source>
</evidence>
<organism evidence="2 3">
    <name type="scientific">Advenella kashmirensis W13003</name>
    <dbReference type="NCBI Taxonomy" id="1424334"/>
    <lineage>
        <taxon>Bacteria</taxon>
        <taxon>Pseudomonadati</taxon>
        <taxon>Pseudomonadota</taxon>
        <taxon>Betaproteobacteria</taxon>
        <taxon>Burkholderiales</taxon>
        <taxon>Alcaligenaceae</taxon>
    </lineage>
</organism>
<dbReference type="EMBL" id="AYXT01000001">
    <property type="protein sequence ID" value="ETF04166.1"/>
    <property type="molecule type" value="Genomic_DNA"/>
</dbReference>
<dbReference type="STRING" id="1424334.W822_03060"/>
<gene>
    <name evidence="2" type="ORF">W822_03060</name>
</gene>
<dbReference type="RefSeq" id="WP_024003679.1">
    <property type="nucleotide sequence ID" value="NZ_KI650979.1"/>
</dbReference>
<keyword evidence="1" id="KW-0812">Transmembrane</keyword>
<evidence type="ECO:0000313" key="3">
    <source>
        <dbReference type="Proteomes" id="UP000018733"/>
    </source>
</evidence>
<sequence>MPYRLLADLVLIAHFAFILFAIFGGLLVLYRFKVIWLHVPALLWGASIVGLGGICPLTPLENTLRNMAGQQAYSGSFLEHYLLLLIYPPGLTREVQILLAAALIVLNILIYAAVVWRYGKQKRTDKRY</sequence>
<reference evidence="2 3" key="1">
    <citation type="journal article" date="2014" name="Genome Announc.">
        <title>Draft Genome Sequence of Advenella kashmirensis Strain W13003, a Polycyclic Aromatic Hydrocarbon-Degrading Bacterium.</title>
        <authorList>
            <person name="Wang X."/>
            <person name="Jin D."/>
            <person name="Zhou L."/>
            <person name="Wu L."/>
            <person name="An W."/>
            <person name="Zhao L."/>
        </authorList>
    </citation>
    <scope>NUCLEOTIDE SEQUENCE [LARGE SCALE GENOMIC DNA]</scope>
    <source>
        <strain evidence="2 3">W13003</strain>
    </source>
</reference>
<evidence type="ECO:0000256" key="1">
    <source>
        <dbReference type="SAM" id="Phobius"/>
    </source>
</evidence>
<keyword evidence="1" id="KW-0472">Membrane</keyword>
<dbReference type="HOGENOM" id="CLU_124431_0_0_4"/>
<keyword evidence="3" id="KW-1185">Reference proteome</keyword>
<dbReference type="eggNOG" id="ENOG5032SH9">
    <property type="taxonomic scope" value="Bacteria"/>
</dbReference>
<dbReference type="OrthoDB" id="370375at2"/>
<evidence type="ECO:0000313" key="2">
    <source>
        <dbReference type="EMBL" id="ETF04166.1"/>
    </source>
</evidence>
<feature type="transmembrane region" description="Helical" evidence="1">
    <location>
        <begin position="9"/>
        <end position="30"/>
    </location>
</feature>
<feature type="transmembrane region" description="Helical" evidence="1">
    <location>
        <begin position="42"/>
        <end position="60"/>
    </location>
</feature>
<dbReference type="InterPro" id="IPR021218">
    <property type="entry name" value="DUF2784"/>
</dbReference>
<dbReference type="Pfam" id="PF10861">
    <property type="entry name" value="DUF2784"/>
    <property type="match status" value="1"/>
</dbReference>
<feature type="transmembrane region" description="Helical" evidence="1">
    <location>
        <begin position="97"/>
        <end position="118"/>
    </location>
</feature>
<dbReference type="Proteomes" id="UP000018733">
    <property type="component" value="Unassembled WGS sequence"/>
</dbReference>
<dbReference type="AlphaFoldDB" id="V8QW49"/>
<protein>
    <recommendedName>
        <fullName evidence="4">DUF2784 domain-containing protein</fullName>
    </recommendedName>
</protein>
<name>V8QW49_9BURK</name>
<accession>V8QW49</accession>
<comment type="caution">
    <text evidence="2">The sequence shown here is derived from an EMBL/GenBank/DDBJ whole genome shotgun (WGS) entry which is preliminary data.</text>
</comment>
<dbReference type="PATRIC" id="fig|1424334.3.peg.615"/>
<proteinExistence type="predicted"/>
<keyword evidence="1" id="KW-1133">Transmembrane helix</keyword>